<dbReference type="Proteomes" id="UP000199413">
    <property type="component" value="Unassembled WGS sequence"/>
</dbReference>
<name>A0A1C6RVW1_9ACTN</name>
<keyword evidence="3" id="KW-1185">Reference proteome</keyword>
<keyword evidence="1" id="KW-0732">Signal</keyword>
<dbReference type="STRING" id="568872.GA0070624_2286"/>
<evidence type="ECO:0000256" key="1">
    <source>
        <dbReference type="SAM" id="SignalP"/>
    </source>
</evidence>
<dbReference type="EMBL" id="FMHV01000002">
    <property type="protein sequence ID" value="SCL21315.1"/>
    <property type="molecule type" value="Genomic_DNA"/>
</dbReference>
<sequence>MNTPIRGGLAALLALGAGVGMAGPAYADTPDQERTVIHSSLMWGDCGSVTGGGMIVAEATTYLHWTIFQQDGEFVRWVRQGSMDAVLHGPRGDVLFNKVWHGTLDAGNIVEGEVRDMYLIPDRPTLVQAGRYVVDLNTSAAELTPGLGDPHRPPAGEVCEAIG</sequence>
<proteinExistence type="predicted"/>
<feature type="signal peptide" evidence="1">
    <location>
        <begin position="1"/>
        <end position="27"/>
    </location>
</feature>
<reference evidence="3" key="1">
    <citation type="submission" date="2016-06" db="EMBL/GenBank/DDBJ databases">
        <authorList>
            <person name="Varghese N."/>
            <person name="Submissions Spin"/>
        </authorList>
    </citation>
    <scope>NUCLEOTIDE SEQUENCE [LARGE SCALE GENOMIC DNA]</scope>
    <source>
        <strain evidence="3">DSM 45431</strain>
    </source>
</reference>
<evidence type="ECO:0000313" key="2">
    <source>
        <dbReference type="EMBL" id="SCL21315.1"/>
    </source>
</evidence>
<feature type="chain" id="PRO_5008745147" evidence="1">
    <location>
        <begin position="28"/>
        <end position="163"/>
    </location>
</feature>
<protein>
    <submittedName>
        <fullName evidence="2">Uncharacterized protein</fullName>
    </submittedName>
</protein>
<organism evidence="2 3">
    <name type="scientific">Micromonospora rhizosphaerae</name>
    <dbReference type="NCBI Taxonomy" id="568872"/>
    <lineage>
        <taxon>Bacteria</taxon>
        <taxon>Bacillati</taxon>
        <taxon>Actinomycetota</taxon>
        <taxon>Actinomycetes</taxon>
        <taxon>Micromonosporales</taxon>
        <taxon>Micromonosporaceae</taxon>
        <taxon>Micromonospora</taxon>
    </lineage>
</organism>
<gene>
    <name evidence="2" type="ORF">GA0070624_2286</name>
</gene>
<evidence type="ECO:0000313" key="3">
    <source>
        <dbReference type="Proteomes" id="UP000199413"/>
    </source>
</evidence>
<dbReference type="AlphaFoldDB" id="A0A1C6RVW1"/>
<accession>A0A1C6RVW1</accession>
<dbReference type="RefSeq" id="WP_091340014.1">
    <property type="nucleotide sequence ID" value="NZ_FMHV01000002.1"/>
</dbReference>